<feature type="compositionally biased region" description="Low complexity" evidence="1">
    <location>
        <begin position="14"/>
        <end position="24"/>
    </location>
</feature>
<dbReference type="Proteomes" id="UP000571817">
    <property type="component" value="Unassembled WGS sequence"/>
</dbReference>
<keyword evidence="3" id="KW-1185">Reference proteome</keyword>
<feature type="compositionally biased region" description="Acidic residues" evidence="1">
    <location>
        <begin position="1"/>
        <end position="13"/>
    </location>
</feature>
<evidence type="ECO:0000313" key="2">
    <source>
        <dbReference type="EMBL" id="NYJ73833.1"/>
    </source>
</evidence>
<accession>A0A853DCV2</accession>
<name>A0A853DCV2_9MICO</name>
<sequence>MSDTDEPTTEDPTTDTQQPVTEEPGTAGGDPLAGVRISEEDAKDAVPGDTGPELPGEPGNNAGHA</sequence>
<feature type="region of interest" description="Disordered" evidence="1">
    <location>
        <begin position="1"/>
        <end position="65"/>
    </location>
</feature>
<organism evidence="2 3">
    <name type="scientific">Allobranchiibius huperziae</name>
    <dbReference type="NCBI Taxonomy" id="1874116"/>
    <lineage>
        <taxon>Bacteria</taxon>
        <taxon>Bacillati</taxon>
        <taxon>Actinomycetota</taxon>
        <taxon>Actinomycetes</taxon>
        <taxon>Micrococcales</taxon>
        <taxon>Dermacoccaceae</taxon>
        <taxon>Allobranchiibius</taxon>
    </lineage>
</organism>
<evidence type="ECO:0000313" key="3">
    <source>
        <dbReference type="Proteomes" id="UP000571817"/>
    </source>
</evidence>
<dbReference type="RefSeq" id="WP_179479317.1">
    <property type="nucleotide sequence ID" value="NZ_JACCFW010000001.1"/>
</dbReference>
<reference evidence="2 3" key="1">
    <citation type="submission" date="2020-07" db="EMBL/GenBank/DDBJ databases">
        <title>Sequencing the genomes of 1000 actinobacteria strains.</title>
        <authorList>
            <person name="Klenk H.-P."/>
        </authorList>
    </citation>
    <scope>NUCLEOTIDE SEQUENCE [LARGE SCALE GENOMIC DNA]</scope>
    <source>
        <strain evidence="2 3">DSM 29531</strain>
    </source>
</reference>
<gene>
    <name evidence="2" type="ORF">HNR15_000796</name>
</gene>
<feature type="compositionally biased region" description="Basic and acidic residues" evidence="1">
    <location>
        <begin position="37"/>
        <end position="46"/>
    </location>
</feature>
<comment type="caution">
    <text evidence="2">The sequence shown here is derived from an EMBL/GenBank/DDBJ whole genome shotgun (WGS) entry which is preliminary data.</text>
</comment>
<evidence type="ECO:0000256" key="1">
    <source>
        <dbReference type="SAM" id="MobiDB-lite"/>
    </source>
</evidence>
<protein>
    <submittedName>
        <fullName evidence="2">Uncharacterized protein</fullName>
    </submittedName>
</protein>
<dbReference type="AlphaFoldDB" id="A0A853DCV2"/>
<proteinExistence type="predicted"/>
<dbReference type="EMBL" id="JACCFW010000001">
    <property type="protein sequence ID" value="NYJ73833.1"/>
    <property type="molecule type" value="Genomic_DNA"/>
</dbReference>